<proteinExistence type="predicted"/>
<dbReference type="AlphaFoldDB" id="A0A5N6UPV3"/>
<organism evidence="2 3">
    <name type="scientific">Aspergillus tamarii</name>
    <dbReference type="NCBI Taxonomy" id="41984"/>
    <lineage>
        <taxon>Eukaryota</taxon>
        <taxon>Fungi</taxon>
        <taxon>Dikarya</taxon>
        <taxon>Ascomycota</taxon>
        <taxon>Pezizomycotina</taxon>
        <taxon>Eurotiomycetes</taxon>
        <taxon>Eurotiomycetidae</taxon>
        <taxon>Eurotiales</taxon>
        <taxon>Aspergillaceae</taxon>
        <taxon>Aspergillus</taxon>
        <taxon>Aspergillus subgen. Circumdati</taxon>
    </lineage>
</organism>
<sequence>MLLSVFFLCLLIWCVFPCLSFIFGDVQGIRFGYVLMIRSDQREGQCVIWFINRGLFSPKWGGFKPMNLIIERGVS</sequence>
<protein>
    <recommendedName>
        <fullName evidence="4">Secreted protein</fullName>
    </recommendedName>
</protein>
<evidence type="ECO:0000313" key="2">
    <source>
        <dbReference type="EMBL" id="KAE8160682.1"/>
    </source>
</evidence>
<dbReference type="Proteomes" id="UP000326950">
    <property type="component" value="Unassembled WGS sequence"/>
</dbReference>
<feature type="signal peptide" evidence="1">
    <location>
        <begin position="1"/>
        <end position="20"/>
    </location>
</feature>
<evidence type="ECO:0008006" key="4">
    <source>
        <dbReference type="Google" id="ProtNLM"/>
    </source>
</evidence>
<evidence type="ECO:0000256" key="1">
    <source>
        <dbReference type="SAM" id="SignalP"/>
    </source>
</evidence>
<evidence type="ECO:0000313" key="3">
    <source>
        <dbReference type="Proteomes" id="UP000326950"/>
    </source>
</evidence>
<accession>A0A5N6UPV3</accession>
<dbReference type="EMBL" id="ML738653">
    <property type="protein sequence ID" value="KAE8160682.1"/>
    <property type="molecule type" value="Genomic_DNA"/>
</dbReference>
<keyword evidence="3" id="KW-1185">Reference proteome</keyword>
<name>A0A5N6UPV3_ASPTM</name>
<gene>
    <name evidence="2" type="ORF">BDV40DRAFT_269727</name>
</gene>
<reference evidence="2 3" key="1">
    <citation type="submission" date="2019-04" db="EMBL/GenBank/DDBJ databases">
        <title>Friends and foes A comparative genomics study of 23 Aspergillus species from section Flavi.</title>
        <authorList>
            <consortium name="DOE Joint Genome Institute"/>
            <person name="Kjaerbolling I."/>
            <person name="Vesth T."/>
            <person name="Frisvad J.C."/>
            <person name="Nybo J.L."/>
            <person name="Theobald S."/>
            <person name="Kildgaard S."/>
            <person name="Isbrandt T."/>
            <person name="Kuo A."/>
            <person name="Sato A."/>
            <person name="Lyhne E.K."/>
            <person name="Kogle M.E."/>
            <person name="Wiebenga A."/>
            <person name="Kun R.S."/>
            <person name="Lubbers R.J."/>
            <person name="Makela M.R."/>
            <person name="Barry K."/>
            <person name="Chovatia M."/>
            <person name="Clum A."/>
            <person name="Daum C."/>
            <person name="Haridas S."/>
            <person name="He G."/>
            <person name="LaButti K."/>
            <person name="Lipzen A."/>
            <person name="Mondo S."/>
            <person name="Riley R."/>
            <person name="Salamov A."/>
            <person name="Simmons B.A."/>
            <person name="Magnuson J.K."/>
            <person name="Henrissat B."/>
            <person name="Mortensen U.H."/>
            <person name="Larsen T.O."/>
            <person name="Devries R.P."/>
            <person name="Grigoriev I.V."/>
            <person name="Machida M."/>
            <person name="Baker S.E."/>
            <person name="Andersen M.R."/>
        </authorList>
    </citation>
    <scope>NUCLEOTIDE SEQUENCE [LARGE SCALE GENOMIC DNA]</scope>
    <source>
        <strain evidence="2 3">CBS 117626</strain>
    </source>
</reference>
<feature type="chain" id="PRO_5024905380" description="Secreted protein" evidence="1">
    <location>
        <begin position="21"/>
        <end position="75"/>
    </location>
</feature>
<keyword evidence="1" id="KW-0732">Signal</keyword>